<feature type="active site" description="Proton donor/acceptor" evidence="5">
    <location>
        <position position="157"/>
    </location>
</feature>
<keyword evidence="3 5" id="KW-0418">Kinase</keyword>
<comment type="pathway">
    <text evidence="5">Metabolic intermediate biosynthesis; acetyl-CoA biosynthesis; acetyl-CoA from acetate: step 1/2.</text>
</comment>
<dbReference type="Pfam" id="PF00871">
    <property type="entry name" value="Acetate_kinase"/>
    <property type="match status" value="1"/>
</dbReference>
<dbReference type="AlphaFoldDB" id="A0A0C3Q271"/>
<dbReference type="UniPathway" id="UPA00340">
    <property type="reaction ID" value="UER00458"/>
</dbReference>
<dbReference type="GO" id="GO:0008776">
    <property type="term" value="F:acetate kinase activity"/>
    <property type="evidence" value="ECO:0007669"/>
    <property type="project" value="UniProtKB-UniRule"/>
</dbReference>
<dbReference type="PANTHER" id="PTHR21060">
    <property type="entry name" value="ACETATE KINASE"/>
    <property type="match status" value="1"/>
</dbReference>
<evidence type="ECO:0000313" key="6">
    <source>
        <dbReference type="EMBL" id="KIO22490.1"/>
    </source>
</evidence>
<comment type="similarity">
    <text evidence="5">Belongs to the acetokinase family.</text>
</comment>
<feature type="site" description="Transition state stabilizer" evidence="5">
    <location>
        <position position="190"/>
    </location>
</feature>
<dbReference type="GO" id="GO:0006085">
    <property type="term" value="P:acetyl-CoA biosynthetic process"/>
    <property type="evidence" value="ECO:0007669"/>
    <property type="project" value="UniProtKB-UniRule"/>
</dbReference>
<dbReference type="GO" id="GO:0000287">
    <property type="term" value="F:magnesium ion binding"/>
    <property type="evidence" value="ECO:0007669"/>
    <property type="project" value="UniProtKB-UniRule"/>
</dbReference>
<reference evidence="6 7" key="1">
    <citation type="submission" date="2014-04" db="EMBL/GenBank/DDBJ databases">
        <authorList>
            <consortium name="DOE Joint Genome Institute"/>
            <person name="Kuo A."/>
            <person name="Girlanda M."/>
            <person name="Perotto S."/>
            <person name="Kohler A."/>
            <person name="Nagy L.G."/>
            <person name="Floudas D."/>
            <person name="Copeland A."/>
            <person name="Barry K.W."/>
            <person name="Cichocki N."/>
            <person name="Veneault-Fourrey C."/>
            <person name="LaButti K."/>
            <person name="Lindquist E.A."/>
            <person name="Lipzen A."/>
            <person name="Lundell T."/>
            <person name="Morin E."/>
            <person name="Murat C."/>
            <person name="Sun H."/>
            <person name="Tunlid A."/>
            <person name="Henrissat B."/>
            <person name="Grigoriev I.V."/>
            <person name="Hibbett D.S."/>
            <person name="Martin F."/>
            <person name="Nordberg H.P."/>
            <person name="Cantor M.N."/>
            <person name="Hua S.X."/>
        </authorList>
    </citation>
    <scope>NUCLEOTIDE SEQUENCE [LARGE SCALE GENOMIC DNA]</scope>
    <source>
        <strain evidence="6 7">MUT 4182</strain>
    </source>
</reference>
<feature type="binding site" evidence="5">
    <location>
        <position position="8"/>
    </location>
    <ligand>
        <name>Mg(2+)</name>
        <dbReference type="ChEBI" id="CHEBI:18420"/>
    </ligand>
</feature>
<dbReference type="PIRSF" id="PIRSF000722">
    <property type="entry name" value="Acetate_prop_kin"/>
    <property type="match status" value="1"/>
</dbReference>
<dbReference type="EC" id="2.7.2.1" evidence="5"/>
<dbReference type="InterPro" id="IPR043129">
    <property type="entry name" value="ATPase_NBD"/>
</dbReference>
<keyword evidence="5" id="KW-0479">Metal-binding</keyword>
<comment type="catalytic activity">
    <reaction evidence="5">
        <text>acetate + ATP = acetyl phosphate + ADP</text>
        <dbReference type="Rhea" id="RHEA:11352"/>
        <dbReference type="ChEBI" id="CHEBI:22191"/>
        <dbReference type="ChEBI" id="CHEBI:30089"/>
        <dbReference type="ChEBI" id="CHEBI:30616"/>
        <dbReference type="ChEBI" id="CHEBI:456216"/>
        <dbReference type="EC" id="2.7.2.1"/>
    </reaction>
</comment>
<dbReference type="InterPro" id="IPR004372">
    <property type="entry name" value="Ac/propionate_kinase"/>
</dbReference>
<dbReference type="InterPro" id="IPR023865">
    <property type="entry name" value="Aliphatic_acid_kinase_CS"/>
</dbReference>
<keyword evidence="2 5" id="KW-0547">Nucleotide-binding</keyword>
<feature type="site" description="Transition state stabilizer" evidence="5">
    <location>
        <position position="251"/>
    </location>
</feature>
<dbReference type="SUPFAM" id="SSF53067">
    <property type="entry name" value="Actin-like ATPase domain"/>
    <property type="match status" value="2"/>
</dbReference>
<reference evidence="7" key="2">
    <citation type="submission" date="2015-01" db="EMBL/GenBank/DDBJ databases">
        <title>Evolutionary Origins and Diversification of the Mycorrhizal Mutualists.</title>
        <authorList>
            <consortium name="DOE Joint Genome Institute"/>
            <consortium name="Mycorrhizal Genomics Consortium"/>
            <person name="Kohler A."/>
            <person name="Kuo A."/>
            <person name="Nagy L.G."/>
            <person name="Floudas D."/>
            <person name="Copeland A."/>
            <person name="Barry K.W."/>
            <person name="Cichocki N."/>
            <person name="Veneault-Fourrey C."/>
            <person name="LaButti K."/>
            <person name="Lindquist E.A."/>
            <person name="Lipzen A."/>
            <person name="Lundell T."/>
            <person name="Morin E."/>
            <person name="Murat C."/>
            <person name="Riley R."/>
            <person name="Ohm R."/>
            <person name="Sun H."/>
            <person name="Tunlid A."/>
            <person name="Henrissat B."/>
            <person name="Grigoriev I.V."/>
            <person name="Hibbett D.S."/>
            <person name="Martin F."/>
        </authorList>
    </citation>
    <scope>NUCLEOTIDE SEQUENCE [LARGE SCALE GENOMIC DNA]</scope>
    <source>
        <strain evidence="7">MUT 4182</strain>
    </source>
</reference>
<feature type="binding site" evidence="5">
    <location>
        <begin position="218"/>
        <end position="222"/>
    </location>
    <ligand>
        <name>ATP</name>
        <dbReference type="ChEBI" id="CHEBI:30616"/>
    </ligand>
</feature>
<dbReference type="PRINTS" id="PR00471">
    <property type="entry name" value="ACETATEKNASE"/>
</dbReference>
<sequence length="434" mass="47333">MKTILAVNCGSSSIKFKLYTVPDLNVLISGQASSVATKGAKPSIKYVVHDHGNEEKNSEDEEENMPYEVVFERIVALIDQSTSKHFQPEDAIAAVSHRVVHGGTESEPMEIYPGHTEGLDLLDKLSDFAPLHNHRAVEVVKFCLEHLPNSRQILCFDTLFHHTLLKHVYTYPLAPPAEATAIPLRKYGAHGLSYAYILGRMSEHLQKPQGELNLIIAHLGSGASMCLIKEGKSFDTTMGLTPLEGLPGGTRTGSLDPALIFHHTPSASEKVDFNGFPVAKAEMIMNKEGGLQALCGTSNFGTIASEMANASSGDSEKYRLAYQVFLDRILNYLGAYLLKLFGSSATGSVPELHGLVFSGGIGERSTQLRADVGNYLKWLKCEIDEERNREGPKNDVDGGVKEVTKAGSGVRMFDEESQTANMALNALRKSKLID</sequence>
<accession>A0A0C3Q271</accession>
<evidence type="ECO:0000256" key="1">
    <source>
        <dbReference type="ARBA" id="ARBA00022679"/>
    </source>
</evidence>
<keyword evidence="4 5" id="KW-0067">ATP-binding</keyword>
<comment type="cofactor">
    <cofactor evidence="5">
        <name>Mg(2+)</name>
        <dbReference type="ChEBI" id="CHEBI:18420"/>
    </cofactor>
</comment>
<dbReference type="PANTHER" id="PTHR21060:SF15">
    <property type="entry name" value="ACETATE KINASE-RELATED"/>
    <property type="match status" value="1"/>
</dbReference>
<keyword evidence="5" id="KW-0460">Magnesium</keyword>
<feature type="binding site" evidence="5">
    <location>
        <position position="98"/>
    </location>
    <ligand>
        <name>substrate</name>
    </ligand>
</feature>
<comment type="caution">
    <text evidence="5">Lacks conserved residue(s) required for the propagation of feature annotation.</text>
</comment>
<feature type="binding site" evidence="5">
    <location>
        <position position="15"/>
    </location>
    <ligand>
        <name>ATP</name>
        <dbReference type="ChEBI" id="CHEBI:30616"/>
    </ligand>
</feature>
<keyword evidence="1 5" id="KW-0808">Transferase</keyword>
<dbReference type="Gene3D" id="3.30.420.40">
    <property type="match status" value="2"/>
</dbReference>
<evidence type="ECO:0000313" key="7">
    <source>
        <dbReference type="Proteomes" id="UP000054248"/>
    </source>
</evidence>
<keyword evidence="7" id="KW-1185">Reference proteome</keyword>
<dbReference type="GO" id="GO:0006083">
    <property type="term" value="P:acetate metabolic process"/>
    <property type="evidence" value="ECO:0007669"/>
    <property type="project" value="TreeGrafter"/>
</dbReference>
<organism evidence="6 7">
    <name type="scientific">Tulasnella calospora MUT 4182</name>
    <dbReference type="NCBI Taxonomy" id="1051891"/>
    <lineage>
        <taxon>Eukaryota</taxon>
        <taxon>Fungi</taxon>
        <taxon>Dikarya</taxon>
        <taxon>Basidiomycota</taxon>
        <taxon>Agaricomycotina</taxon>
        <taxon>Agaricomycetes</taxon>
        <taxon>Cantharellales</taxon>
        <taxon>Tulasnellaceae</taxon>
        <taxon>Tulasnella</taxon>
    </lineage>
</organism>
<dbReference type="GO" id="GO:0005524">
    <property type="term" value="F:ATP binding"/>
    <property type="evidence" value="ECO:0007669"/>
    <property type="project" value="UniProtKB-KW"/>
</dbReference>
<evidence type="ECO:0000256" key="3">
    <source>
        <dbReference type="ARBA" id="ARBA00022777"/>
    </source>
</evidence>
<dbReference type="STRING" id="1051891.A0A0C3Q271"/>
<dbReference type="HAMAP" id="MF_00020">
    <property type="entry name" value="Acetate_kinase"/>
    <property type="match status" value="1"/>
</dbReference>
<proteinExistence type="inferred from homology"/>
<dbReference type="OrthoDB" id="67445at2759"/>
<protein>
    <recommendedName>
        <fullName evidence="5">Probable acetate kinase</fullName>
        <ecNumber evidence="5">2.7.2.1</ecNumber>
    </recommendedName>
    <alternativeName>
        <fullName evidence="5">Acetokinase</fullName>
    </alternativeName>
</protein>
<dbReference type="InterPro" id="IPR000890">
    <property type="entry name" value="Aliphatic_acid_kin_short-chain"/>
</dbReference>
<evidence type="ECO:0000256" key="2">
    <source>
        <dbReference type="ARBA" id="ARBA00022741"/>
    </source>
</evidence>
<gene>
    <name evidence="6" type="ORF">M407DRAFT_15680</name>
</gene>
<dbReference type="EMBL" id="KN823108">
    <property type="protein sequence ID" value="KIO22490.1"/>
    <property type="molecule type" value="Genomic_DNA"/>
</dbReference>
<dbReference type="HOGENOM" id="CLU_020352_1_0_1"/>
<evidence type="ECO:0000256" key="4">
    <source>
        <dbReference type="ARBA" id="ARBA00022840"/>
    </source>
</evidence>
<dbReference type="Proteomes" id="UP000054248">
    <property type="component" value="Unassembled WGS sequence"/>
</dbReference>
<evidence type="ECO:0000256" key="5">
    <source>
        <dbReference type="HAMAP-Rule" id="MF_03131"/>
    </source>
</evidence>
<dbReference type="PROSITE" id="PS01075">
    <property type="entry name" value="ACETATE_KINASE_1"/>
    <property type="match status" value="1"/>
</dbReference>
<name>A0A0C3Q271_9AGAM</name>